<dbReference type="Proteomes" id="UP001595882">
    <property type="component" value="Unassembled WGS sequence"/>
</dbReference>
<keyword evidence="2" id="KW-1185">Reference proteome</keyword>
<accession>A0ABV8WW77</accession>
<comment type="caution">
    <text evidence="1">The sequence shown here is derived from an EMBL/GenBank/DDBJ whole genome shotgun (WGS) entry which is preliminary data.</text>
</comment>
<dbReference type="Pfam" id="PF07949">
    <property type="entry name" value="YbbR"/>
    <property type="match status" value="3"/>
</dbReference>
<name>A0ABV8WW77_9BACI</name>
<dbReference type="PANTHER" id="PTHR37804:SF1">
    <property type="entry name" value="CDAA REGULATORY PROTEIN CDAR"/>
    <property type="match status" value="1"/>
</dbReference>
<evidence type="ECO:0000313" key="1">
    <source>
        <dbReference type="EMBL" id="MFC4402294.1"/>
    </source>
</evidence>
<proteinExistence type="predicted"/>
<protein>
    <submittedName>
        <fullName evidence="1">YbbR-like domain-containing protein</fullName>
    </submittedName>
</protein>
<reference evidence="2" key="1">
    <citation type="journal article" date="2019" name="Int. J. Syst. Evol. Microbiol.">
        <title>The Global Catalogue of Microorganisms (GCM) 10K type strain sequencing project: providing services to taxonomists for standard genome sequencing and annotation.</title>
        <authorList>
            <consortium name="The Broad Institute Genomics Platform"/>
            <consortium name="The Broad Institute Genome Sequencing Center for Infectious Disease"/>
            <person name="Wu L."/>
            <person name="Ma J."/>
        </authorList>
    </citation>
    <scope>NUCLEOTIDE SEQUENCE [LARGE SCALE GENOMIC DNA]</scope>
    <source>
        <strain evidence="2">CCUG 37865</strain>
    </source>
</reference>
<dbReference type="Gene3D" id="2.170.120.40">
    <property type="entry name" value="YbbR-like domain"/>
    <property type="match status" value="2"/>
</dbReference>
<dbReference type="RefSeq" id="WP_390249740.1">
    <property type="nucleotide sequence ID" value="NZ_JBHSDT010000003.1"/>
</dbReference>
<dbReference type="InterPro" id="IPR053154">
    <property type="entry name" value="c-di-AMP_regulator"/>
</dbReference>
<organism evidence="1 2">
    <name type="scientific">Gracilibacillus xinjiangensis</name>
    <dbReference type="NCBI Taxonomy" id="1193282"/>
    <lineage>
        <taxon>Bacteria</taxon>
        <taxon>Bacillati</taxon>
        <taxon>Bacillota</taxon>
        <taxon>Bacilli</taxon>
        <taxon>Bacillales</taxon>
        <taxon>Bacillaceae</taxon>
        <taxon>Gracilibacillus</taxon>
    </lineage>
</organism>
<gene>
    <name evidence="1" type="ORF">ACFOY7_04290</name>
</gene>
<dbReference type="PANTHER" id="PTHR37804">
    <property type="entry name" value="CDAA REGULATORY PROTEIN CDAR"/>
    <property type="match status" value="1"/>
</dbReference>
<sequence length="420" mass="45933">MMNNWLEKPWVIRVVALALSILLFVVVAFDENVSDEDDGYNSIFGTTNETKTLEDMPVNIDIDQEKYVVSGVPETVKVTLQGSVSLVTSTSLQRNFEVFVNLDGLGTGTHVVPIEYSGIANQLNVYIEPQEVEVSIEERASQNYTVNIDVLNRDQITAGYEVGNVYTEPESVTVTSSKSIVDRIAIVKAFVDVAGVEESFTADNVPVKVYDNQGNELSVRIDPPTVDVTVDVKNPNKSVPVSLETVSEVTEDLRLASMELETETVTVFAAESYLEGLEELKTKPVNLSEITESGTYEVELDIPQEVRKVEPATVNVVIEVEQAEERTVENVPISIEGEPQGSSTSFVSPTTGATNVTIRGFPSDIEELTAEDLPLSVTMENQSPGEVTLPINNNISEEILENVEIELAIDEATLLVEPDA</sequence>
<dbReference type="EMBL" id="JBHSDT010000003">
    <property type="protein sequence ID" value="MFC4402294.1"/>
    <property type="molecule type" value="Genomic_DNA"/>
</dbReference>
<dbReference type="Gene3D" id="2.170.120.30">
    <property type="match status" value="2"/>
</dbReference>
<evidence type="ECO:0000313" key="2">
    <source>
        <dbReference type="Proteomes" id="UP001595882"/>
    </source>
</evidence>
<dbReference type="InterPro" id="IPR012505">
    <property type="entry name" value="YbbR"/>
</dbReference>